<dbReference type="GO" id="GO:0005737">
    <property type="term" value="C:cytoplasm"/>
    <property type="evidence" value="ECO:0007669"/>
    <property type="project" value="TreeGrafter"/>
</dbReference>
<sequence>ELLGVDRLGVHDTFFELGGNSLLGIRVMNRLRERLDLDLDPHSVFRHRTVAELSRAIERHRIDPSGAADGVALPALRPDPAAAYEPFRLTDQQQAYCVGRTGSLSSGNVSAHMYLEFEGEHLDVPRFRAAWQRVVDRHPMLRAVVMPETMTQRVLPSVPPYEMPVVDLRAADEEKVRQGLAEIRERYSHEVRPVDVWPLFDVVVAELPADRFRVHFSIDALCADFAGIRVLWDDLTLFYGDPEADPEPPA</sequence>
<dbReference type="Gene3D" id="3.30.559.10">
    <property type="entry name" value="Chloramphenicol acetyltransferase-like domain"/>
    <property type="match status" value="1"/>
</dbReference>
<dbReference type="InterPro" id="IPR009081">
    <property type="entry name" value="PP-bd_ACP"/>
</dbReference>
<dbReference type="PANTHER" id="PTHR45527:SF10">
    <property type="entry name" value="PYOCHELIN SYNTHASE PCHF"/>
    <property type="match status" value="1"/>
</dbReference>
<evidence type="ECO:0000313" key="4">
    <source>
        <dbReference type="EMBL" id="NEE22689.1"/>
    </source>
</evidence>
<dbReference type="GO" id="GO:0031177">
    <property type="term" value="F:phosphopantetheine binding"/>
    <property type="evidence" value="ECO:0007669"/>
    <property type="project" value="TreeGrafter"/>
</dbReference>
<evidence type="ECO:0000256" key="1">
    <source>
        <dbReference type="ARBA" id="ARBA00001957"/>
    </source>
</evidence>
<comment type="cofactor">
    <cofactor evidence="1">
        <name>pantetheine 4'-phosphate</name>
        <dbReference type="ChEBI" id="CHEBI:47942"/>
    </cofactor>
</comment>
<comment type="caution">
    <text evidence="4">The sequence shown here is derived from an EMBL/GenBank/DDBJ whole genome shotgun (WGS) entry which is preliminary data.</text>
</comment>
<dbReference type="GO" id="GO:0016874">
    <property type="term" value="F:ligase activity"/>
    <property type="evidence" value="ECO:0007669"/>
    <property type="project" value="UniProtKB-KW"/>
</dbReference>
<gene>
    <name evidence="4" type="ORF">G3M58_91590</name>
</gene>
<name>A0A6G3XXZ5_9ACTN</name>
<dbReference type="GO" id="GO:0043041">
    <property type="term" value="P:amino acid activation for nonribosomal peptide biosynthetic process"/>
    <property type="evidence" value="ECO:0007669"/>
    <property type="project" value="TreeGrafter"/>
</dbReference>
<dbReference type="GO" id="GO:0000036">
    <property type="term" value="F:acyl carrier activity"/>
    <property type="evidence" value="ECO:0007669"/>
    <property type="project" value="TreeGrafter"/>
</dbReference>
<organism evidence="4">
    <name type="scientific">Streptomyces sp. SID7499</name>
    <dbReference type="NCBI Taxonomy" id="2706086"/>
    <lineage>
        <taxon>Bacteria</taxon>
        <taxon>Bacillati</taxon>
        <taxon>Actinomycetota</taxon>
        <taxon>Actinomycetes</taxon>
        <taxon>Kitasatosporales</taxon>
        <taxon>Streptomycetaceae</taxon>
        <taxon>Streptomyces</taxon>
    </lineage>
</organism>
<evidence type="ECO:0000256" key="2">
    <source>
        <dbReference type="ARBA" id="ARBA00022598"/>
    </source>
</evidence>
<reference evidence="4" key="1">
    <citation type="submission" date="2020-01" db="EMBL/GenBank/DDBJ databases">
        <title>Insect and environment-associated Actinomycetes.</title>
        <authorList>
            <person name="Currrie C."/>
            <person name="Chevrette M."/>
            <person name="Carlson C."/>
            <person name="Stubbendieck R."/>
            <person name="Wendt-Pienkowski E."/>
        </authorList>
    </citation>
    <scope>NUCLEOTIDE SEQUENCE</scope>
    <source>
        <strain evidence="4">SID7499</strain>
    </source>
</reference>
<dbReference type="GO" id="GO:0044550">
    <property type="term" value="P:secondary metabolite biosynthetic process"/>
    <property type="evidence" value="ECO:0007669"/>
    <property type="project" value="TreeGrafter"/>
</dbReference>
<evidence type="ECO:0000259" key="3">
    <source>
        <dbReference type="PROSITE" id="PS50075"/>
    </source>
</evidence>
<dbReference type="Gene3D" id="1.10.1200.10">
    <property type="entry name" value="ACP-like"/>
    <property type="match status" value="1"/>
</dbReference>
<dbReference type="Pfam" id="PF00550">
    <property type="entry name" value="PP-binding"/>
    <property type="match status" value="1"/>
</dbReference>
<dbReference type="AlphaFoldDB" id="A0A6G3XXZ5"/>
<feature type="non-terminal residue" evidence="4">
    <location>
        <position position="1"/>
    </location>
</feature>
<dbReference type="PANTHER" id="PTHR45527">
    <property type="entry name" value="NONRIBOSOMAL PEPTIDE SYNTHETASE"/>
    <property type="match status" value="1"/>
</dbReference>
<dbReference type="InterPro" id="IPR036736">
    <property type="entry name" value="ACP-like_sf"/>
</dbReference>
<dbReference type="EMBL" id="JAAGMN010009854">
    <property type="protein sequence ID" value="NEE22689.1"/>
    <property type="molecule type" value="Genomic_DNA"/>
</dbReference>
<dbReference type="FunFam" id="3.30.559.10:FF:000023">
    <property type="entry name" value="Non-ribosomal peptide synthetase"/>
    <property type="match status" value="1"/>
</dbReference>
<feature type="domain" description="Carrier" evidence="3">
    <location>
        <begin position="1"/>
        <end position="61"/>
    </location>
</feature>
<accession>A0A6G3XXZ5</accession>
<feature type="non-terminal residue" evidence="4">
    <location>
        <position position="250"/>
    </location>
</feature>
<dbReference type="SUPFAM" id="SSF52777">
    <property type="entry name" value="CoA-dependent acyltransferases"/>
    <property type="match status" value="1"/>
</dbReference>
<dbReference type="InterPro" id="IPR023213">
    <property type="entry name" value="CAT-like_dom_sf"/>
</dbReference>
<dbReference type="PROSITE" id="PS50075">
    <property type="entry name" value="CARRIER"/>
    <property type="match status" value="1"/>
</dbReference>
<dbReference type="SUPFAM" id="SSF47336">
    <property type="entry name" value="ACP-like"/>
    <property type="match status" value="1"/>
</dbReference>
<protein>
    <submittedName>
        <fullName evidence="4">Non-ribosomal peptide synthetase</fullName>
    </submittedName>
</protein>
<proteinExistence type="predicted"/>
<keyword evidence="2" id="KW-0436">Ligase</keyword>